<dbReference type="Gene3D" id="4.10.280.10">
    <property type="entry name" value="Helix-loop-helix DNA-binding domain"/>
    <property type="match status" value="1"/>
</dbReference>
<dbReference type="SUPFAM" id="SSF47459">
    <property type="entry name" value="HLH, helix-loop-helix DNA-binding domain"/>
    <property type="match status" value="1"/>
</dbReference>
<evidence type="ECO:0000259" key="6">
    <source>
        <dbReference type="PROSITE" id="PS50888"/>
    </source>
</evidence>
<dbReference type="PANTHER" id="PTHR12565">
    <property type="entry name" value="STEROL REGULATORY ELEMENT-BINDING PROTEIN"/>
    <property type="match status" value="1"/>
</dbReference>
<keyword evidence="4" id="KW-0539">Nucleus</keyword>
<dbReference type="InterPro" id="IPR011598">
    <property type="entry name" value="bHLH_dom"/>
</dbReference>
<dbReference type="PROSITE" id="PS50888">
    <property type="entry name" value="BHLH"/>
    <property type="match status" value="1"/>
</dbReference>
<evidence type="ECO:0000313" key="8">
    <source>
        <dbReference type="Proteomes" id="UP000436088"/>
    </source>
</evidence>
<evidence type="ECO:0000256" key="1">
    <source>
        <dbReference type="ARBA" id="ARBA00004123"/>
    </source>
</evidence>
<feature type="region of interest" description="Disordered" evidence="5">
    <location>
        <begin position="35"/>
        <end position="65"/>
    </location>
</feature>
<organism evidence="7 8">
    <name type="scientific">Hibiscus syriacus</name>
    <name type="common">Rose of Sharon</name>
    <dbReference type="NCBI Taxonomy" id="106335"/>
    <lineage>
        <taxon>Eukaryota</taxon>
        <taxon>Viridiplantae</taxon>
        <taxon>Streptophyta</taxon>
        <taxon>Embryophyta</taxon>
        <taxon>Tracheophyta</taxon>
        <taxon>Spermatophyta</taxon>
        <taxon>Magnoliopsida</taxon>
        <taxon>eudicotyledons</taxon>
        <taxon>Gunneridae</taxon>
        <taxon>Pentapetalae</taxon>
        <taxon>rosids</taxon>
        <taxon>malvids</taxon>
        <taxon>Malvales</taxon>
        <taxon>Malvaceae</taxon>
        <taxon>Malvoideae</taxon>
        <taxon>Hibiscus</taxon>
    </lineage>
</organism>
<dbReference type="AlphaFoldDB" id="A0A6A3B5T8"/>
<reference evidence="7" key="1">
    <citation type="submission" date="2019-09" db="EMBL/GenBank/DDBJ databases">
        <title>Draft genome information of white flower Hibiscus syriacus.</title>
        <authorList>
            <person name="Kim Y.-M."/>
        </authorList>
    </citation>
    <scope>NUCLEOTIDE SEQUENCE [LARGE SCALE GENOMIC DNA]</scope>
    <source>
        <strain evidence="7">YM2019G1</strain>
    </source>
</reference>
<sequence length="169" mass="19056">MDNSALNYQGFLPFSHQAYQLQNLPVVGTHHHPSCRFPKAGSSTGTNNSRRGKRAQINDTSMEEEKPKQVVHVRARRGEATDSHSLAERMRRQKINESLRCLEDIVPGCYKTMGMAVMLDEIINYVQSLQNQVEFLSMKLMAASTDCDFNSDAMERYAGVGFHSTSPWS</sequence>
<dbReference type="EMBL" id="VEPZ02000927">
    <property type="protein sequence ID" value="KAE8710695.1"/>
    <property type="molecule type" value="Genomic_DNA"/>
</dbReference>
<evidence type="ECO:0000313" key="7">
    <source>
        <dbReference type="EMBL" id="KAE8710695.1"/>
    </source>
</evidence>
<dbReference type="Proteomes" id="UP000436088">
    <property type="component" value="Unassembled WGS sequence"/>
</dbReference>
<dbReference type="GO" id="GO:0005634">
    <property type="term" value="C:nucleus"/>
    <property type="evidence" value="ECO:0007669"/>
    <property type="project" value="UniProtKB-SubCell"/>
</dbReference>
<keyword evidence="3" id="KW-0804">Transcription</keyword>
<comment type="caution">
    <text evidence="7">The sequence shown here is derived from an EMBL/GenBank/DDBJ whole genome shotgun (WGS) entry which is preliminary data.</text>
</comment>
<feature type="domain" description="BHLH" evidence="6">
    <location>
        <begin position="79"/>
        <end position="129"/>
    </location>
</feature>
<proteinExistence type="predicted"/>
<dbReference type="GO" id="GO:0046983">
    <property type="term" value="F:protein dimerization activity"/>
    <property type="evidence" value="ECO:0007669"/>
    <property type="project" value="InterPro"/>
</dbReference>
<keyword evidence="2" id="KW-0805">Transcription regulation</keyword>
<gene>
    <name evidence="7" type="ORF">F3Y22_tig00110319pilonHSYRG00148</name>
</gene>
<protein>
    <submittedName>
        <fullName evidence="7">Transcription factor BEE 3</fullName>
    </submittedName>
</protein>
<evidence type="ECO:0000256" key="3">
    <source>
        <dbReference type="ARBA" id="ARBA00023163"/>
    </source>
</evidence>
<dbReference type="InterPro" id="IPR024097">
    <property type="entry name" value="bHLH_ZIP_TF"/>
</dbReference>
<comment type="subcellular location">
    <subcellularLocation>
        <location evidence="1">Nucleus</location>
    </subcellularLocation>
</comment>
<dbReference type="InterPro" id="IPR036638">
    <property type="entry name" value="HLH_DNA-bd_sf"/>
</dbReference>
<dbReference type="Pfam" id="PF00010">
    <property type="entry name" value="HLH"/>
    <property type="match status" value="1"/>
</dbReference>
<evidence type="ECO:0000256" key="2">
    <source>
        <dbReference type="ARBA" id="ARBA00023015"/>
    </source>
</evidence>
<dbReference type="PANTHER" id="PTHR12565:SF340">
    <property type="entry name" value="TRANSCRIPTION FACTOR BEE 3"/>
    <property type="match status" value="1"/>
</dbReference>
<evidence type="ECO:0000256" key="4">
    <source>
        <dbReference type="ARBA" id="ARBA00023242"/>
    </source>
</evidence>
<name>A0A6A3B5T8_HIBSY</name>
<keyword evidence="8" id="KW-1185">Reference proteome</keyword>
<dbReference type="GO" id="GO:0003700">
    <property type="term" value="F:DNA-binding transcription factor activity"/>
    <property type="evidence" value="ECO:0007669"/>
    <property type="project" value="TreeGrafter"/>
</dbReference>
<dbReference type="SMART" id="SM00353">
    <property type="entry name" value="HLH"/>
    <property type="match status" value="1"/>
</dbReference>
<evidence type="ECO:0000256" key="5">
    <source>
        <dbReference type="SAM" id="MobiDB-lite"/>
    </source>
</evidence>
<accession>A0A6A3B5T8</accession>